<dbReference type="CDD" id="cd14262">
    <property type="entry name" value="VirB5_like"/>
    <property type="match status" value="1"/>
</dbReference>
<dbReference type="SUPFAM" id="SSF101082">
    <property type="entry name" value="Typo IV secretion system protein TraC"/>
    <property type="match status" value="1"/>
</dbReference>
<evidence type="ECO:0000256" key="1">
    <source>
        <dbReference type="SAM" id="MobiDB-lite"/>
    </source>
</evidence>
<feature type="region of interest" description="Disordered" evidence="1">
    <location>
        <begin position="213"/>
        <end position="236"/>
    </location>
</feature>
<dbReference type="EMBL" id="CTRI01000013">
    <property type="protein sequence ID" value="CQR32599.1"/>
    <property type="molecule type" value="Genomic_DNA"/>
</dbReference>
<evidence type="ECO:0000256" key="2">
    <source>
        <dbReference type="SAM" id="SignalP"/>
    </source>
</evidence>
<dbReference type="Proteomes" id="UP000078599">
    <property type="component" value="Unassembled WGS sequence"/>
</dbReference>
<comment type="caution">
    <text evidence="3">The sequence shown here is derived from an EMBL/GenBank/DDBJ whole genome shotgun (WGS) entry which is preliminary data.</text>
</comment>
<feature type="chain" id="PRO_5047119281" evidence="2">
    <location>
        <begin position="24"/>
        <end position="236"/>
    </location>
</feature>
<evidence type="ECO:0000313" key="4">
    <source>
        <dbReference type="Proteomes" id="UP000078599"/>
    </source>
</evidence>
<name>A0ABM9T4U0_THIA3</name>
<reference evidence="3 4" key="1">
    <citation type="submission" date="2015-03" db="EMBL/GenBank/DDBJ databases">
        <authorList>
            <person name="Regsiter A."/>
            <person name="william w."/>
        </authorList>
    </citation>
    <scope>NUCLEOTIDE SEQUENCE [LARGE SCALE GENOMIC DNA]</scope>
    <source>
        <strain evidence="3 4">CB1</strain>
    </source>
</reference>
<dbReference type="Gene3D" id="1.20.58.430">
    <property type="entry name" value="Type IV secretion system, VirB5-domain"/>
    <property type="match status" value="1"/>
</dbReference>
<sequence>MTMKYLRFILIPFLFAMTQAAHAGIPVIDAANLAQAVQQVVAWGQQYGQMVNSLQNQIAAIKNMEGNFGMSSLSAAGMQTAQGMLPQSVNDLLNAINNPNGQYGQLQASIQNFMKQNNILDPNATFGAGTPAAQHMQGVQEQNATNLAAAQEAYKNITSGMTNIQSLITQVANSPSAKQTMNLQARIQAQNALIANSTNQLKALQLTQQAQAATEQEQDKERFIQSVTTPGPPLSW</sequence>
<dbReference type="InterPro" id="IPR023220">
    <property type="entry name" value="T4SS_VirB5-domain"/>
</dbReference>
<keyword evidence="4" id="KW-1185">Reference proteome</keyword>
<feature type="signal peptide" evidence="2">
    <location>
        <begin position="1"/>
        <end position="23"/>
    </location>
</feature>
<dbReference type="InterPro" id="IPR014158">
    <property type="entry name" value="T4SS_VirB5"/>
</dbReference>
<evidence type="ECO:0000313" key="3">
    <source>
        <dbReference type="EMBL" id="CQR32599.1"/>
    </source>
</evidence>
<gene>
    <name evidence="3" type="primary">virB</name>
    <name evidence="3" type="ORF">THICB1_200009</name>
</gene>
<keyword evidence="2" id="KW-0732">Signal</keyword>
<accession>A0ABM9T4U0</accession>
<protein>
    <submittedName>
        <fullName evidence="3">Type IV secretory pathway, VirB5 component</fullName>
    </submittedName>
</protein>
<organism evidence="3 4">
    <name type="scientific">Thiomonas arsenitoxydans (strain DSM 22701 / CIP 110005 / 3As)</name>
    <dbReference type="NCBI Taxonomy" id="426114"/>
    <lineage>
        <taxon>Bacteria</taxon>
        <taxon>Pseudomonadati</taxon>
        <taxon>Pseudomonadota</taxon>
        <taxon>Betaproteobacteria</taxon>
        <taxon>Burkholderiales</taxon>
        <taxon>Thiomonas</taxon>
    </lineage>
</organism>
<dbReference type="Pfam" id="PF07996">
    <property type="entry name" value="T4SS"/>
    <property type="match status" value="1"/>
</dbReference>
<proteinExistence type="predicted"/>